<feature type="transmembrane region" description="Helical" evidence="2">
    <location>
        <begin position="274"/>
        <end position="297"/>
    </location>
</feature>
<dbReference type="EMBL" id="CAMXCT030000452">
    <property type="protein sequence ID" value="CAL4766342.1"/>
    <property type="molecule type" value="Genomic_DNA"/>
</dbReference>
<dbReference type="EMBL" id="CAMXCT010000452">
    <property type="protein sequence ID" value="CAI3979030.1"/>
    <property type="molecule type" value="Genomic_DNA"/>
</dbReference>
<evidence type="ECO:0000313" key="4">
    <source>
        <dbReference type="EMBL" id="CAL4766342.1"/>
    </source>
</evidence>
<organism evidence="3">
    <name type="scientific">Cladocopium goreaui</name>
    <dbReference type="NCBI Taxonomy" id="2562237"/>
    <lineage>
        <taxon>Eukaryota</taxon>
        <taxon>Sar</taxon>
        <taxon>Alveolata</taxon>
        <taxon>Dinophyceae</taxon>
        <taxon>Suessiales</taxon>
        <taxon>Symbiodiniaceae</taxon>
        <taxon>Cladocopium</taxon>
    </lineage>
</organism>
<keyword evidence="2" id="KW-0812">Transmembrane</keyword>
<keyword evidence="1" id="KW-0677">Repeat</keyword>
<name>A0A9P1BUU9_9DINO</name>
<dbReference type="OrthoDB" id="418556at2759"/>
<feature type="transmembrane region" description="Helical" evidence="2">
    <location>
        <begin position="110"/>
        <end position="132"/>
    </location>
</feature>
<reference evidence="4 5" key="2">
    <citation type="submission" date="2024-05" db="EMBL/GenBank/DDBJ databases">
        <authorList>
            <person name="Chen Y."/>
            <person name="Shah S."/>
            <person name="Dougan E. K."/>
            <person name="Thang M."/>
            <person name="Chan C."/>
        </authorList>
    </citation>
    <scope>NUCLEOTIDE SEQUENCE [LARGE SCALE GENOMIC DNA]</scope>
</reference>
<dbReference type="InterPro" id="IPR032675">
    <property type="entry name" value="LRR_dom_sf"/>
</dbReference>
<keyword evidence="5" id="KW-1185">Reference proteome</keyword>
<dbReference type="AlphaFoldDB" id="A0A9P1BUU9"/>
<accession>A0A9P1BUU9</accession>
<evidence type="ECO:0000256" key="1">
    <source>
        <dbReference type="ARBA" id="ARBA00022737"/>
    </source>
</evidence>
<dbReference type="SUPFAM" id="SSF52047">
    <property type="entry name" value="RNI-like"/>
    <property type="match status" value="2"/>
</dbReference>
<dbReference type="PANTHER" id="PTHR24111:SF0">
    <property type="entry name" value="LEUCINE-RICH REPEAT-CONTAINING PROTEIN"/>
    <property type="match status" value="1"/>
</dbReference>
<comment type="caution">
    <text evidence="3">The sequence shown here is derived from an EMBL/GenBank/DDBJ whole genome shotgun (WGS) entry which is preliminary data.</text>
</comment>
<proteinExistence type="predicted"/>
<evidence type="ECO:0000313" key="5">
    <source>
        <dbReference type="Proteomes" id="UP001152797"/>
    </source>
</evidence>
<gene>
    <name evidence="3" type="ORF">C1SCF055_LOCUS7017</name>
</gene>
<keyword evidence="2" id="KW-1133">Transmembrane helix</keyword>
<feature type="transmembrane region" description="Helical" evidence="2">
    <location>
        <begin position="180"/>
        <end position="200"/>
    </location>
</feature>
<dbReference type="InterPro" id="IPR001611">
    <property type="entry name" value="Leu-rich_rpt"/>
</dbReference>
<feature type="transmembrane region" description="Helical" evidence="2">
    <location>
        <begin position="76"/>
        <end position="98"/>
    </location>
</feature>
<feature type="transmembrane region" description="Helical" evidence="2">
    <location>
        <begin position="12"/>
        <end position="34"/>
    </location>
</feature>
<reference evidence="3" key="1">
    <citation type="submission" date="2022-10" db="EMBL/GenBank/DDBJ databases">
        <authorList>
            <person name="Chen Y."/>
            <person name="Dougan E. K."/>
            <person name="Chan C."/>
            <person name="Rhodes N."/>
            <person name="Thang M."/>
        </authorList>
    </citation>
    <scope>NUCLEOTIDE SEQUENCE</scope>
</reference>
<dbReference type="PANTHER" id="PTHR24111">
    <property type="entry name" value="LEUCINE-RICH REPEAT-CONTAINING PROTEIN 34"/>
    <property type="match status" value="1"/>
</dbReference>
<dbReference type="Pfam" id="PF13516">
    <property type="entry name" value="LRR_6"/>
    <property type="match status" value="5"/>
</dbReference>
<dbReference type="Proteomes" id="UP001152797">
    <property type="component" value="Unassembled WGS sequence"/>
</dbReference>
<dbReference type="SMART" id="SM00368">
    <property type="entry name" value="LRR_RI"/>
    <property type="match status" value="9"/>
</dbReference>
<dbReference type="EMBL" id="CAMXCT020000452">
    <property type="protein sequence ID" value="CAL1132405.1"/>
    <property type="molecule type" value="Genomic_DNA"/>
</dbReference>
<sequence>MSETEGTFRLHFFVSALLLCYFIMQMLGTSIMVLGSKCLNCRRPFHHDEEAFFRAQVNLVPSVPSMAKLRVGKQRLLVATVFLATYGVSLMATIYSISKQSLSPISGLDWELWLALFALNALSMLVQAFVAVGRLNVGRSFRLGAFAEASLMGMSPVISDQFDTVKDVVFAGLCFQSDSLFLRVMGICSLLYLLFIHFYFLSMDSTLAELAASHIPVVLVPSTALLPTAVPAATTAAPGGTGCGVVKRRILPVLYRQTTPTRRWMLCMENFPQAVLALAFLCLEGGSLVVATLNLLFPAAQLTLAWIFFPRLRQAVAPWLGERLGIALDDEDQLGARRLWNEADLDSDLGLLRVALPHIRPMMDAFQLQESPEALGDEKLIIIRAWWQVLVEPSREEASFSGYDLSEANAKVMASALRWNTTLKKLCLQDNRFNAAGYEALAAAARNSALEELHLTQLSSEEKTEALAQFMAGKCRSELLNLRHAGVTAEVAQVLSAGIRIPGHSASVKKLDLSENDFGIAGLEAIMEALKVNMTLRELCLENTMINHFGVEELAVTLRQNTVLRKLSLIGNNIGLDGTQALVNAARAGAIEELHLFELRPFEYHQTDPNQALAEILVGSFSQSELDLHFCCITDEVTQALAMALQYNQTLVHLRLDLNKIRVAGAKALATALSENRCVQILNLAGNALGDAGAQAIAEALERNRTLVELVLNKNNIGQQGTEALCSAMMTNSSLKKLALVGNDWGDIGLQVLVRSAYRSSLEELYLFELPRKEHHQVLARFLGGNFEKNELDLERSGMTDSMAEAVGIALKMNSTVKKLCLRYNDLSEKGFEAINRGLELPKRRTSLLSLRSFGSKMVSPRDSGIVIQT</sequence>
<evidence type="ECO:0000313" key="3">
    <source>
        <dbReference type="EMBL" id="CAI3979030.1"/>
    </source>
</evidence>
<protein>
    <submittedName>
        <fullName evidence="3">Uncharacterized protein</fullName>
    </submittedName>
</protein>
<evidence type="ECO:0000256" key="2">
    <source>
        <dbReference type="SAM" id="Phobius"/>
    </source>
</evidence>
<dbReference type="Gene3D" id="3.80.10.10">
    <property type="entry name" value="Ribonuclease Inhibitor"/>
    <property type="match status" value="4"/>
</dbReference>
<keyword evidence="2" id="KW-0472">Membrane</keyword>
<dbReference type="InterPro" id="IPR052201">
    <property type="entry name" value="LRR-containing_regulator"/>
</dbReference>